<reference evidence="1" key="1">
    <citation type="submission" date="2005-05" db="EMBL/GenBank/DDBJ databases">
        <authorList>
            <person name="Foissac X."/>
        </authorList>
    </citation>
    <scope>NUCLEOTIDE SEQUENCE</scope>
    <source>
        <strain evidence="1">GII3</strain>
        <plasmid evidence="1">pSci1</plasmid>
    </source>
</reference>
<organism evidence="1">
    <name type="scientific">Spiroplasma citri</name>
    <dbReference type="NCBI Taxonomy" id="2133"/>
    <lineage>
        <taxon>Bacteria</taxon>
        <taxon>Bacillati</taxon>
        <taxon>Mycoplasmatota</taxon>
        <taxon>Mollicutes</taxon>
        <taxon>Entomoplasmatales</taxon>
        <taxon>Spiroplasmataceae</taxon>
        <taxon>Spiroplasma</taxon>
    </lineage>
</organism>
<protein>
    <submittedName>
        <fullName evidence="1">Uncharacterized protein</fullName>
    </submittedName>
</protein>
<accession>Q3ZVQ6</accession>
<gene>
    <name evidence="1" type="primary">pB</name>
</gene>
<proteinExistence type="predicted"/>
<name>Q3ZVQ6_SPICI</name>
<sequence>MKIDENICLVPYCQENNSIIEIDSPFCIEHSEKFKDFAKNYDGRNQIKNMLRTDIKLSNELIINMISCFCDEEEKKYQELQMN</sequence>
<evidence type="ECO:0000313" key="1">
    <source>
        <dbReference type="EMBL" id="CAI93801.1"/>
    </source>
</evidence>
<dbReference type="EMBL" id="AJ969069">
    <property type="protein sequence ID" value="CAI93801.1"/>
    <property type="molecule type" value="Genomic_DNA"/>
</dbReference>
<geneLocation type="plasmid" evidence="1">
    <name>pSci1</name>
</geneLocation>
<reference evidence="1" key="2">
    <citation type="journal article" date="2006" name="Microbiology (Mosc.)">
        <title>Absence of plasmids encoding adhesion-related proteins innon-insect-transmissible strains of Spiroplasma citri.</title>
        <authorList>
            <person name="Berho N."/>
            <person name="Duret S."/>
            <person name="Renaudin J."/>
        </authorList>
    </citation>
    <scope>NUCLEOTIDE SEQUENCE</scope>
    <source>
        <strain evidence="1">GII3</strain>
        <plasmid evidence="1">pSci1</plasmid>
    </source>
</reference>
<keyword evidence="1" id="KW-0614">Plasmid</keyword>
<dbReference type="AlphaFoldDB" id="Q3ZVQ6"/>
<dbReference type="RefSeq" id="WP_011310420.1">
    <property type="nucleotide sequence ID" value="NC_007387.1"/>
</dbReference>